<feature type="chain" id="PRO_5036919652" evidence="1">
    <location>
        <begin position="18"/>
        <end position="211"/>
    </location>
</feature>
<keyword evidence="2" id="KW-1185">Reference proteome</keyword>
<dbReference type="WBParaSite" id="ACRNAN_scaffold13298.g18704.t1">
    <property type="protein sequence ID" value="ACRNAN_scaffold13298.g18704.t1"/>
    <property type="gene ID" value="ACRNAN_scaffold13298.g18704"/>
</dbReference>
<evidence type="ECO:0000313" key="3">
    <source>
        <dbReference type="WBParaSite" id="ACRNAN_scaffold13298.g18704.t1"/>
    </source>
</evidence>
<proteinExistence type="predicted"/>
<organism evidence="2 3">
    <name type="scientific">Acrobeloides nanus</name>
    <dbReference type="NCBI Taxonomy" id="290746"/>
    <lineage>
        <taxon>Eukaryota</taxon>
        <taxon>Metazoa</taxon>
        <taxon>Ecdysozoa</taxon>
        <taxon>Nematoda</taxon>
        <taxon>Chromadorea</taxon>
        <taxon>Rhabditida</taxon>
        <taxon>Tylenchina</taxon>
        <taxon>Cephalobomorpha</taxon>
        <taxon>Cephaloboidea</taxon>
        <taxon>Cephalobidae</taxon>
        <taxon>Acrobeloides</taxon>
    </lineage>
</organism>
<dbReference type="Proteomes" id="UP000887540">
    <property type="component" value="Unplaced"/>
</dbReference>
<evidence type="ECO:0000256" key="1">
    <source>
        <dbReference type="SAM" id="SignalP"/>
    </source>
</evidence>
<dbReference type="AlphaFoldDB" id="A0A914CQ95"/>
<name>A0A914CQ95_9BILA</name>
<reference evidence="3" key="1">
    <citation type="submission" date="2022-11" db="UniProtKB">
        <authorList>
            <consortium name="WormBaseParasite"/>
        </authorList>
    </citation>
    <scope>IDENTIFICATION</scope>
</reference>
<keyword evidence="1" id="KW-0732">Signal</keyword>
<feature type="signal peptide" evidence="1">
    <location>
        <begin position="1"/>
        <end position="17"/>
    </location>
</feature>
<evidence type="ECO:0000313" key="2">
    <source>
        <dbReference type="Proteomes" id="UP000887540"/>
    </source>
</evidence>
<protein>
    <submittedName>
        <fullName evidence="3">Uncharacterized protein</fullName>
    </submittedName>
</protein>
<sequence>MKLFIVVISILFCLIYGQQDRKIVRCNDETLNYYYEPDIPIGLGYNLYKAEIVHNKRIFAVPRTENCITSIYENITKYKLPIPNSSFATTEHIDEHYQDRRSINNQLDYQKFVLDKVSISDGLGQKLLGYDTRDSSANLYNVHQWFERGLNFAYEKKYHNILKISWVNETVNFGEDFLGRLRSIKADLSIAEFLVERIIEDYGGFFVAGAK</sequence>
<accession>A0A914CQ95</accession>